<evidence type="ECO:0000256" key="4">
    <source>
        <dbReference type="SAM" id="SignalP"/>
    </source>
</evidence>
<comment type="subcellular location">
    <subcellularLocation>
        <location evidence="1">Cell envelope</location>
    </subcellularLocation>
</comment>
<evidence type="ECO:0000256" key="1">
    <source>
        <dbReference type="ARBA" id="ARBA00004196"/>
    </source>
</evidence>
<evidence type="ECO:0000313" key="6">
    <source>
        <dbReference type="EMBL" id="EJB08212.1"/>
    </source>
</evidence>
<dbReference type="InterPro" id="IPR028082">
    <property type="entry name" value="Peripla_BP_I"/>
</dbReference>
<keyword evidence="6" id="KW-0813">Transport</keyword>
<evidence type="ECO:0000256" key="2">
    <source>
        <dbReference type="ARBA" id="ARBA00007639"/>
    </source>
</evidence>
<dbReference type="SUPFAM" id="SSF53822">
    <property type="entry name" value="Periplasmic binding protein-like I"/>
    <property type="match status" value="1"/>
</dbReference>
<dbReference type="EMBL" id="JH719381">
    <property type="protein sequence ID" value="EJB08212.1"/>
    <property type="molecule type" value="Genomic_DNA"/>
</dbReference>
<accession>I9NMY1</accession>
<protein>
    <submittedName>
        <fullName evidence="6">ABC-type sugar transport system, periplasmic component</fullName>
    </submittedName>
</protein>
<sequence length="312" mass="33001">MNKLFNGTAALLLAAAPAYAGDIGVAISHSDSFLAVMVQGMKDEAAKTKQPLQIEFAEADITKQLSQIQNFIAAKVDAIIVNVVESSASPAITKMAADAGVPLIYVNNTPSDLDALGPKAAFIGSNEAQAGELETKEVCRVLKESGKTSDAGILVIQGILAQHSAELRSKAVHDTIATPDCNFMKVIDEQSANWDPVKAQDLMTNWITAGYKPAAVIANNDEMALGAINSMKAAGWDMKDVVVAGIDATKEAMHYIQTGDLDVSVFQDAIGQGAGSVDAAIKMAKGERVQSPVWIPFELVNPANVDKYIKKN</sequence>
<dbReference type="Proteomes" id="UP000005092">
    <property type="component" value="Unassembled WGS sequence"/>
</dbReference>
<dbReference type="PANTHER" id="PTHR46847:SF1">
    <property type="entry name" value="D-ALLOSE-BINDING PERIPLASMIC PROTEIN-RELATED"/>
    <property type="match status" value="1"/>
</dbReference>
<comment type="similarity">
    <text evidence="2">Belongs to the bacterial solute-binding protein 2 family.</text>
</comment>
<dbReference type="GO" id="GO:0030246">
    <property type="term" value="F:carbohydrate binding"/>
    <property type="evidence" value="ECO:0007669"/>
    <property type="project" value="UniProtKB-ARBA"/>
</dbReference>
<feature type="signal peptide" evidence="4">
    <location>
        <begin position="1"/>
        <end position="20"/>
    </location>
</feature>
<reference evidence="6 7" key="1">
    <citation type="submission" date="2012-02" db="EMBL/GenBank/DDBJ databases">
        <title>Improved High-Quality Draft Sequence of Rhizobium leguminosarum bv. trifolii WSM597.</title>
        <authorList>
            <consortium name="US DOE Joint Genome Institute"/>
            <person name="Lucas S."/>
            <person name="Han J."/>
            <person name="Lapidus A."/>
            <person name="Cheng J.-F."/>
            <person name="Goodwin L."/>
            <person name="Pitluck S."/>
            <person name="Peters L."/>
            <person name="Ovchinnikova G."/>
            <person name="Held B."/>
            <person name="Detter J.C."/>
            <person name="Han C."/>
            <person name="Tapia R."/>
            <person name="Land M."/>
            <person name="Hauser L."/>
            <person name="Kyrpides N."/>
            <person name="Ivanova N."/>
            <person name="Pagani I."/>
            <person name="Brau L."/>
            <person name="Yates R."/>
            <person name="O'Hara G."/>
            <person name="Rui T."/>
            <person name="Howieson J."/>
            <person name="Reeve W."/>
            <person name="Woyke T."/>
        </authorList>
    </citation>
    <scope>NUCLEOTIDE SEQUENCE [LARGE SCALE GENOMIC DNA]</scope>
    <source>
        <strain evidence="6 7">WSM597</strain>
    </source>
</reference>
<dbReference type="OrthoDB" id="250606at2"/>
<dbReference type="InterPro" id="IPR025997">
    <property type="entry name" value="SBP_2_dom"/>
</dbReference>
<dbReference type="RefSeq" id="WP_003594298.1">
    <property type="nucleotide sequence ID" value="NZ_JH719381.1"/>
</dbReference>
<proteinExistence type="inferred from homology"/>
<dbReference type="Pfam" id="PF13407">
    <property type="entry name" value="Peripla_BP_4"/>
    <property type="match status" value="1"/>
</dbReference>
<dbReference type="Gene3D" id="3.40.50.2300">
    <property type="match status" value="2"/>
</dbReference>
<gene>
    <name evidence="6" type="ORF">Rleg9DRAFT_7249</name>
</gene>
<dbReference type="AlphaFoldDB" id="I9NMY1"/>
<evidence type="ECO:0000256" key="3">
    <source>
        <dbReference type="ARBA" id="ARBA00022729"/>
    </source>
</evidence>
<organism evidence="6 7">
    <name type="scientific">Rhizobium leguminosarum bv. trifolii WSM597</name>
    <dbReference type="NCBI Taxonomy" id="754764"/>
    <lineage>
        <taxon>Bacteria</taxon>
        <taxon>Pseudomonadati</taxon>
        <taxon>Pseudomonadota</taxon>
        <taxon>Alphaproteobacteria</taxon>
        <taxon>Hyphomicrobiales</taxon>
        <taxon>Rhizobiaceae</taxon>
        <taxon>Rhizobium/Agrobacterium group</taxon>
        <taxon>Rhizobium</taxon>
    </lineage>
</organism>
<evidence type="ECO:0000313" key="7">
    <source>
        <dbReference type="Proteomes" id="UP000005092"/>
    </source>
</evidence>
<name>I9NMY1_RHILT</name>
<feature type="domain" description="Periplasmic binding protein" evidence="5">
    <location>
        <begin position="26"/>
        <end position="287"/>
    </location>
</feature>
<dbReference type="GO" id="GO:0030313">
    <property type="term" value="C:cell envelope"/>
    <property type="evidence" value="ECO:0007669"/>
    <property type="project" value="UniProtKB-SubCell"/>
</dbReference>
<keyword evidence="6" id="KW-0762">Sugar transport</keyword>
<dbReference type="HOGENOM" id="CLU_037628_3_1_5"/>
<keyword evidence="3 4" id="KW-0732">Signal</keyword>
<dbReference type="PANTHER" id="PTHR46847">
    <property type="entry name" value="D-ALLOSE-BINDING PERIPLASMIC PROTEIN-RELATED"/>
    <property type="match status" value="1"/>
</dbReference>
<feature type="chain" id="PRO_5003722981" evidence="4">
    <location>
        <begin position="21"/>
        <end position="312"/>
    </location>
</feature>
<evidence type="ECO:0000259" key="5">
    <source>
        <dbReference type="Pfam" id="PF13407"/>
    </source>
</evidence>